<dbReference type="GO" id="GO:0005524">
    <property type="term" value="F:ATP binding"/>
    <property type="evidence" value="ECO:0007669"/>
    <property type="project" value="InterPro"/>
</dbReference>
<evidence type="ECO:0000259" key="1">
    <source>
        <dbReference type="Pfam" id="PF04851"/>
    </source>
</evidence>
<gene>
    <name evidence="2" type="ORF">CAL22_16185</name>
</gene>
<accession>A0A261VDY2</accession>
<dbReference type="Pfam" id="PF04851">
    <property type="entry name" value="ResIII"/>
    <property type="match status" value="1"/>
</dbReference>
<organism evidence="2 3">
    <name type="scientific">Bordetella genomosp. 12</name>
    <dbReference type="NCBI Taxonomy" id="463035"/>
    <lineage>
        <taxon>Bacteria</taxon>
        <taxon>Pseudomonadati</taxon>
        <taxon>Pseudomonadota</taxon>
        <taxon>Betaproteobacteria</taxon>
        <taxon>Burkholderiales</taxon>
        <taxon>Alcaligenaceae</taxon>
        <taxon>Bordetella</taxon>
    </lineage>
</organism>
<protein>
    <submittedName>
        <fullName evidence="2">Restriction endonuclease subunit R</fullName>
    </submittedName>
</protein>
<reference evidence="3" key="1">
    <citation type="submission" date="2017-05" db="EMBL/GenBank/DDBJ databases">
        <title>Complete and WGS of Bordetella genogroups.</title>
        <authorList>
            <person name="Spilker T."/>
            <person name="Lipuma J."/>
        </authorList>
    </citation>
    <scope>NUCLEOTIDE SEQUENCE [LARGE SCALE GENOMIC DNA]</scope>
    <source>
        <strain evidence="3">AU6712</strain>
    </source>
</reference>
<dbReference type="GO" id="GO:0005829">
    <property type="term" value="C:cytosol"/>
    <property type="evidence" value="ECO:0007669"/>
    <property type="project" value="TreeGrafter"/>
</dbReference>
<comment type="caution">
    <text evidence="2">The sequence shown here is derived from an EMBL/GenBank/DDBJ whole genome shotgun (WGS) entry which is preliminary data.</text>
</comment>
<sequence>MLTLKQYQNDVLAVLTDFMQHCRTASVSQAWDSAMQTQGRAGEPYHDSFPDTPCVCLRVPTGGGKTLLAAHTVAKVGKTLLDSDAPVVLWLTPSDTIRSQTLEALSNVRHPYRQALAHYFGDKIRIADLESLQTIGTQDVDKACVIVVTTIQSLNVTDTRKRHVYSFFEELQEHFRDLPHHVEESLEKVTVADLENQTYLTKKDIGRVKWSVANWLHLHRPLIIVDEAHNNRTHRFFTTLGRLNPAGIVEMTATPVADNNVLYHVSAQELRAEEMIKLPIVLAEHPEGWRECLRDAILIRNRLELTAQKDTDYLRPIMLVQAMPKGGEATVDVVKQHLIEQEQIASEQIAVATGSQKELDGIDLFDPACPIRYVITVEALKEGWDCSFAYVLASLQSVNSAKDVEQLLGRVLRMPYARNRSQEALNKAYAHIVASNFAEAASNLRDRLVQNMGFERLDTASLIVPQPSLDLQGGTGTRPNTLRDSASLDLYINLPALPDTSHWPEELTQQVEIRPTSQGATLIVKGSIDSDSLRQAEAFTTAAVPARAKQSIADQFAEQRAIRQAMRAPAELGASFSPIPQLCLELEGHLEVVEKDTLAQLGDWSLLDNPIQLANFSINETVNSFEINVNGEKVSYRHVDVSQLKLNEVASHISEQDLIRWLDGQVRQADIAQPTLQAYLVKLLSHLQHERGFTLTALVRARFQLAAAIHAEIRRLRQLAMHSGFQGRLLHMSVPEPDSSALYYFRFEPGKYPARNPYRGGYEFNKHFYPAIHDLREKTGAGVPSEEFRCAQAIDAHPKVKHWVRNIERQPKTSFWLPTSSDYFYPDFVAELVDGRLLAVEYKGEPYKTNDDSKEKQQVGHQWEQSSEGRCLFLFAVAEDDNGRDIFQQLAAKLGN</sequence>
<keyword evidence="3" id="KW-1185">Reference proteome</keyword>
<dbReference type="PANTHER" id="PTHR47396:SF1">
    <property type="entry name" value="ATP-DEPENDENT HELICASE IRC3-RELATED"/>
    <property type="match status" value="1"/>
</dbReference>
<dbReference type="Gene3D" id="3.40.50.300">
    <property type="entry name" value="P-loop containing nucleotide triphosphate hydrolases"/>
    <property type="match status" value="2"/>
</dbReference>
<proteinExistence type="predicted"/>
<dbReference type="Proteomes" id="UP000216429">
    <property type="component" value="Unassembled WGS sequence"/>
</dbReference>
<dbReference type="OrthoDB" id="9804145at2"/>
<dbReference type="InterPro" id="IPR006935">
    <property type="entry name" value="Helicase/UvrB_N"/>
</dbReference>
<name>A0A261VDY2_9BORD</name>
<dbReference type="InterPro" id="IPR050742">
    <property type="entry name" value="Helicase_Restrict-Modif_Enz"/>
</dbReference>
<dbReference type="GO" id="GO:0004519">
    <property type="term" value="F:endonuclease activity"/>
    <property type="evidence" value="ECO:0007669"/>
    <property type="project" value="UniProtKB-KW"/>
</dbReference>
<feature type="domain" description="Helicase/UvrB N-terminal" evidence="1">
    <location>
        <begin position="5"/>
        <end position="255"/>
    </location>
</feature>
<evidence type="ECO:0000313" key="2">
    <source>
        <dbReference type="EMBL" id="OZI71373.1"/>
    </source>
</evidence>
<dbReference type="SUPFAM" id="SSF52540">
    <property type="entry name" value="P-loop containing nucleoside triphosphate hydrolases"/>
    <property type="match status" value="2"/>
</dbReference>
<dbReference type="AlphaFoldDB" id="A0A261VDY2"/>
<keyword evidence="2" id="KW-0540">Nuclease</keyword>
<dbReference type="RefSeq" id="WP_094814982.1">
    <property type="nucleotide sequence ID" value="NZ_NEVU01000003.1"/>
</dbReference>
<keyword evidence="2" id="KW-0255">Endonuclease</keyword>
<evidence type="ECO:0000313" key="3">
    <source>
        <dbReference type="Proteomes" id="UP000216429"/>
    </source>
</evidence>
<dbReference type="GO" id="GO:0016787">
    <property type="term" value="F:hydrolase activity"/>
    <property type="evidence" value="ECO:0007669"/>
    <property type="project" value="InterPro"/>
</dbReference>
<dbReference type="InterPro" id="IPR027417">
    <property type="entry name" value="P-loop_NTPase"/>
</dbReference>
<keyword evidence="2" id="KW-0378">Hydrolase</keyword>
<dbReference type="GO" id="GO:0003677">
    <property type="term" value="F:DNA binding"/>
    <property type="evidence" value="ECO:0007669"/>
    <property type="project" value="InterPro"/>
</dbReference>
<dbReference type="EMBL" id="NEVU01000003">
    <property type="protein sequence ID" value="OZI71373.1"/>
    <property type="molecule type" value="Genomic_DNA"/>
</dbReference>
<dbReference type="PANTHER" id="PTHR47396">
    <property type="entry name" value="TYPE I RESTRICTION ENZYME ECOKI R PROTEIN"/>
    <property type="match status" value="1"/>
</dbReference>